<dbReference type="NCBIfam" id="TIGR00350">
    <property type="entry name" value="lytR_cpsA_psr"/>
    <property type="match status" value="1"/>
</dbReference>
<keyword evidence="4 5" id="KW-1133">Transmembrane helix</keyword>
<dbReference type="PANTHER" id="PTHR33392:SF3">
    <property type="entry name" value="POLYISOPRENYL-TEICHOIC ACID--PEPTIDOGLYCAN TEICHOIC ACID TRANSFERASE TAGT"/>
    <property type="match status" value="1"/>
</dbReference>
<proteinExistence type="inferred from homology"/>
<dbReference type="Gene3D" id="3.40.630.190">
    <property type="entry name" value="LCP protein"/>
    <property type="match status" value="1"/>
</dbReference>
<keyword evidence="3" id="KW-0735">Signal-anchor</keyword>
<reference evidence="7 8" key="1">
    <citation type="submission" date="2022-10" db="EMBL/GenBank/DDBJ databases">
        <title>Description of Fervidibacillus gen. nov. in the family Fervidibacillaceae fam. nov. with two species, Fervidibacillus albus sp. nov., and Fervidibacillus halotolerans sp. nov., isolated from tidal flat sediments.</title>
        <authorList>
            <person name="Kwon K.K."/>
            <person name="Yang S.-H."/>
        </authorList>
    </citation>
    <scope>NUCLEOTIDE SEQUENCE [LARGE SCALE GENOMIC DNA]</scope>
    <source>
        <strain evidence="7 8">DSM 23332</strain>
    </source>
</reference>
<evidence type="ECO:0000256" key="5">
    <source>
        <dbReference type="SAM" id="Phobius"/>
    </source>
</evidence>
<evidence type="ECO:0000259" key="6">
    <source>
        <dbReference type="Pfam" id="PF03816"/>
    </source>
</evidence>
<keyword evidence="2 5" id="KW-0812">Transmembrane</keyword>
<comment type="caution">
    <text evidence="7">The sequence shown here is derived from an EMBL/GenBank/DDBJ whole genome shotgun (WGS) entry which is preliminary data.</text>
</comment>
<feature type="transmembrane region" description="Helical" evidence="5">
    <location>
        <begin position="21"/>
        <end position="44"/>
    </location>
</feature>
<dbReference type="InterPro" id="IPR004474">
    <property type="entry name" value="LytR_CpsA_psr"/>
</dbReference>
<evidence type="ECO:0000313" key="7">
    <source>
        <dbReference type="EMBL" id="MCU9595502.1"/>
    </source>
</evidence>
<dbReference type="InterPro" id="IPR050922">
    <property type="entry name" value="LytR/CpsA/Psr_CW_biosynth"/>
</dbReference>
<evidence type="ECO:0000313" key="8">
    <source>
        <dbReference type="Proteomes" id="UP001208656"/>
    </source>
</evidence>
<evidence type="ECO:0000256" key="2">
    <source>
        <dbReference type="ARBA" id="ARBA00022692"/>
    </source>
</evidence>
<dbReference type="EMBL" id="JAOUSE010000057">
    <property type="protein sequence ID" value="MCU9595502.1"/>
    <property type="molecule type" value="Genomic_DNA"/>
</dbReference>
<keyword evidence="8" id="KW-1185">Reference proteome</keyword>
<gene>
    <name evidence="7" type="ORF">OEV82_13745</name>
</gene>
<organism evidence="7 8">
    <name type="scientific">Pallidibacillus thermolactis</name>
    <dbReference type="NCBI Taxonomy" id="251051"/>
    <lineage>
        <taxon>Bacteria</taxon>
        <taxon>Bacillati</taxon>
        <taxon>Bacillota</taxon>
        <taxon>Bacilli</taxon>
        <taxon>Bacillales</taxon>
        <taxon>Bacillaceae</taxon>
        <taxon>Pallidibacillus</taxon>
    </lineage>
</organism>
<comment type="similarity">
    <text evidence="1">Belongs to the LytR/CpsA/Psr (LCP) family.</text>
</comment>
<dbReference type="RefSeq" id="WP_263062199.1">
    <property type="nucleotide sequence ID" value="NZ_JAOUSE010000057.1"/>
</dbReference>
<evidence type="ECO:0000256" key="1">
    <source>
        <dbReference type="ARBA" id="ARBA00006068"/>
    </source>
</evidence>
<dbReference type="Pfam" id="PF03816">
    <property type="entry name" value="LytR_cpsA_psr"/>
    <property type="match status" value="1"/>
</dbReference>
<protein>
    <submittedName>
        <fullName evidence="7">LCP family protein</fullName>
    </submittedName>
</protein>
<evidence type="ECO:0000256" key="4">
    <source>
        <dbReference type="ARBA" id="ARBA00022989"/>
    </source>
</evidence>
<name>A0ABT2WNH9_9BACI</name>
<sequence>MAYTRQNSRKVRKKRRLRRRGKVVIFILFMGFLAFISYGSYLYLKTTNMLADSYEADGREKSALRDAYVDPTKDNISILIVGADSSETREDLGNPRSDTLIYATLNKKENSIKLLSIPRDSLVYIPYLEKETKINSAYATKAGLNATIETVEHLLEVPVDYYVTLNFEAFIDIIDALGGITIDVPFEIYEQNSKDEANAIHLLPGRQKLNGEEALAFARTRKYDNDIERGKRQQQVIKAVFDKAMSVDAVLKAGEIIESIGDNLKTNLRPNEIFGLISYAVNGSGLNIESLTLEGYDYQPGRTYYYKLDEVALEETKRILREHLELNWNSSSLTTAY</sequence>
<keyword evidence="5" id="KW-0472">Membrane</keyword>
<accession>A0ABT2WNH9</accession>
<dbReference type="PANTHER" id="PTHR33392">
    <property type="entry name" value="POLYISOPRENYL-TEICHOIC ACID--PEPTIDOGLYCAN TEICHOIC ACID TRANSFERASE TAGU"/>
    <property type="match status" value="1"/>
</dbReference>
<evidence type="ECO:0000256" key="3">
    <source>
        <dbReference type="ARBA" id="ARBA00022968"/>
    </source>
</evidence>
<dbReference type="Proteomes" id="UP001208656">
    <property type="component" value="Unassembled WGS sequence"/>
</dbReference>
<feature type="domain" description="Cell envelope-related transcriptional attenuator" evidence="6">
    <location>
        <begin position="96"/>
        <end position="244"/>
    </location>
</feature>